<name>A0A0L0SCJ8_ALLM3</name>
<accession>A0A0L0SCJ8</accession>
<feature type="region of interest" description="Disordered" evidence="1">
    <location>
        <begin position="84"/>
        <end position="110"/>
    </location>
</feature>
<feature type="compositionally biased region" description="Basic and acidic residues" evidence="1">
    <location>
        <begin position="483"/>
        <end position="492"/>
    </location>
</feature>
<keyword evidence="3" id="KW-1185">Reference proteome</keyword>
<feature type="compositionally biased region" description="Low complexity" evidence="1">
    <location>
        <begin position="398"/>
        <end position="414"/>
    </location>
</feature>
<feature type="compositionally biased region" description="Polar residues" evidence="1">
    <location>
        <begin position="429"/>
        <end position="438"/>
    </location>
</feature>
<protein>
    <submittedName>
        <fullName evidence="2">Uncharacterized protein</fullName>
    </submittedName>
</protein>
<evidence type="ECO:0000313" key="2">
    <source>
        <dbReference type="EMBL" id="KNE60162.1"/>
    </source>
</evidence>
<reference evidence="3" key="2">
    <citation type="submission" date="2009-11" db="EMBL/GenBank/DDBJ databases">
        <title>The Genome Sequence of Allomyces macrogynus strain ATCC 38327.</title>
        <authorList>
            <consortium name="The Broad Institute Genome Sequencing Platform"/>
            <person name="Russ C."/>
            <person name="Cuomo C."/>
            <person name="Shea T."/>
            <person name="Young S.K."/>
            <person name="Zeng Q."/>
            <person name="Koehrsen M."/>
            <person name="Haas B."/>
            <person name="Borodovsky M."/>
            <person name="Guigo R."/>
            <person name="Alvarado L."/>
            <person name="Berlin A."/>
            <person name="Borenstein D."/>
            <person name="Chen Z."/>
            <person name="Engels R."/>
            <person name="Freedman E."/>
            <person name="Gellesch M."/>
            <person name="Goldberg J."/>
            <person name="Griggs A."/>
            <person name="Gujja S."/>
            <person name="Heiman D."/>
            <person name="Hepburn T."/>
            <person name="Howarth C."/>
            <person name="Jen D."/>
            <person name="Larson L."/>
            <person name="Lewis B."/>
            <person name="Mehta T."/>
            <person name="Park D."/>
            <person name="Pearson M."/>
            <person name="Roberts A."/>
            <person name="Saif S."/>
            <person name="Shenoy N."/>
            <person name="Sisk P."/>
            <person name="Stolte C."/>
            <person name="Sykes S."/>
            <person name="Walk T."/>
            <person name="White J."/>
            <person name="Yandava C."/>
            <person name="Burger G."/>
            <person name="Gray M.W."/>
            <person name="Holland P.W.H."/>
            <person name="King N."/>
            <person name="Lang F.B.F."/>
            <person name="Roger A.J."/>
            <person name="Ruiz-Trillo I."/>
            <person name="Lander E."/>
            <person name="Nusbaum C."/>
        </authorList>
    </citation>
    <scope>NUCLEOTIDE SEQUENCE [LARGE SCALE GENOMIC DNA]</scope>
    <source>
        <strain evidence="3">ATCC 38327</strain>
    </source>
</reference>
<proteinExistence type="predicted"/>
<dbReference type="STRING" id="578462.A0A0L0SCJ8"/>
<feature type="compositionally biased region" description="Basic and acidic residues" evidence="1">
    <location>
        <begin position="222"/>
        <end position="234"/>
    </location>
</feature>
<feature type="compositionally biased region" description="Low complexity" evidence="1">
    <location>
        <begin position="296"/>
        <end position="305"/>
    </location>
</feature>
<feature type="compositionally biased region" description="Acidic residues" evidence="1">
    <location>
        <begin position="235"/>
        <end position="247"/>
    </location>
</feature>
<feature type="compositionally biased region" description="Acidic residues" evidence="1">
    <location>
        <begin position="171"/>
        <end position="182"/>
    </location>
</feature>
<dbReference type="EMBL" id="GG745335">
    <property type="protein sequence ID" value="KNE60162.1"/>
    <property type="molecule type" value="Genomic_DNA"/>
</dbReference>
<dbReference type="Proteomes" id="UP000054350">
    <property type="component" value="Unassembled WGS sequence"/>
</dbReference>
<feature type="compositionally biased region" description="Acidic residues" evidence="1">
    <location>
        <begin position="442"/>
        <end position="455"/>
    </location>
</feature>
<reference evidence="2 3" key="1">
    <citation type="submission" date="2009-11" db="EMBL/GenBank/DDBJ databases">
        <title>Annotation of Allomyces macrogynus ATCC 38327.</title>
        <authorList>
            <consortium name="The Broad Institute Genome Sequencing Platform"/>
            <person name="Russ C."/>
            <person name="Cuomo C."/>
            <person name="Burger G."/>
            <person name="Gray M.W."/>
            <person name="Holland P.W.H."/>
            <person name="King N."/>
            <person name="Lang F.B.F."/>
            <person name="Roger A.J."/>
            <person name="Ruiz-Trillo I."/>
            <person name="Young S.K."/>
            <person name="Zeng Q."/>
            <person name="Gargeya S."/>
            <person name="Fitzgerald M."/>
            <person name="Haas B."/>
            <person name="Abouelleil A."/>
            <person name="Alvarado L."/>
            <person name="Arachchi H.M."/>
            <person name="Berlin A."/>
            <person name="Chapman S.B."/>
            <person name="Gearin G."/>
            <person name="Goldberg J."/>
            <person name="Griggs A."/>
            <person name="Gujja S."/>
            <person name="Hansen M."/>
            <person name="Heiman D."/>
            <person name="Howarth C."/>
            <person name="Larimer J."/>
            <person name="Lui A."/>
            <person name="MacDonald P.J.P."/>
            <person name="McCowen C."/>
            <person name="Montmayeur A."/>
            <person name="Murphy C."/>
            <person name="Neiman D."/>
            <person name="Pearson M."/>
            <person name="Priest M."/>
            <person name="Roberts A."/>
            <person name="Saif S."/>
            <person name="Shea T."/>
            <person name="Sisk P."/>
            <person name="Stolte C."/>
            <person name="Sykes S."/>
            <person name="Wortman J."/>
            <person name="Nusbaum C."/>
            <person name="Birren B."/>
        </authorList>
    </citation>
    <scope>NUCLEOTIDE SEQUENCE [LARGE SCALE GENOMIC DNA]</scope>
    <source>
        <strain evidence="2 3">ATCC 38327</strain>
    </source>
</reference>
<gene>
    <name evidence="2" type="ORF">AMAG_05582</name>
</gene>
<feature type="region of interest" description="Disordered" evidence="1">
    <location>
        <begin position="364"/>
        <end position="529"/>
    </location>
</feature>
<evidence type="ECO:0000256" key="1">
    <source>
        <dbReference type="SAM" id="MobiDB-lite"/>
    </source>
</evidence>
<feature type="compositionally biased region" description="Low complexity" evidence="1">
    <location>
        <begin position="463"/>
        <end position="474"/>
    </location>
</feature>
<feature type="region of interest" description="Disordered" evidence="1">
    <location>
        <begin position="212"/>
        <end position="272"/>
    </location>
</feature>
<evidence type="ECO:0000313" key="3">
    <source>
        <dbReference type="Proteomes" id="UP000054350"/>
    </source>
</evidence>
<organism evidence="2 3">
    <name type="scientific">Allomyces macrogynus (strain ATCC 38327)</name>
    <name type="common">Allomyces javanicus var. macrogynus</name>
    <dbReference type="NCBI Taxonomy" id="578462"/>
    <lineage>
        <taxon>Eukaryota</taxon>
        <taxon>Fungi</taxon>
        <taxon>Fungi incertae sedis</taxon>
        <taxon>Blastocladiomycota</taxon>
        <taxon>Blastocladiomycetes</taxon>
        <taxon>Blastocladiales</taxon>
        <taxon>Blastocladiaceae</taxon>
        <taxon>Allomyces</taxon>
    </lineage>
</organism>
<feature type="region of interest" description="Disordered" evidence="1">
    <location>
        <begin position="296"/>
        <end position="317"/>
    </location>
</feature>
<dbReference type="AlphaFoldDB" id="A0A0L0SCJ8"/>
<feature type="region of interest" description="Disordered" evidence="1">
    <location>
        <begin position="168"/>
        <end position="189"/>
    </location>
</feature>
<sequence>MAGSLIPHHARSIISDRVEPATSPEPPVQDGDDEGSAESSSQFQTIQDLIARLDAVDVSTPVLGEGLMVAPVEATTTTVAAEMSEDAAVPEPVQEEEEKEETNPESTTTSENPFLIATKLFDAMETHLFNLSLPDVHATALMDDAVAAPAEDAPVVAVRAATPVLSVTAPAEDDAESDEDEGMLSSAVDIEGFPKVPTLKSASSVLMDVPNYMLSTDDSEGDESHKEEDEMSSHEEEEESESEEEEVAIVTPAVASPKLASPKPAAASPRFSTPALSAAALSTTVLSVPVLSVPASPAVAQAAPSPVTPPPAVAQAEPSPVLTIPRLSVPGSPAAAQTLPSPVVAESLPSPTIPAPPALVAQPALAPSPIASTATPAETSIDPPSPKPVPELHYESFPPADADPAPIAPAMAPATTGFLPVIREDQDGHSNPTANTHTNGNDIDEDDDDDGEIEFSADSAYETPSLSATPSSSAFDPTLARASSKDKKDKKLLPRLRHSLQVTLRRASHSEPSTPITATRRDSAPNGPLIMDLVPVAPAKKRSLLRKMLDKFASSGVRRRTRSARAKATQVEAVPQGK</sequence>
<dbReference type="VEuPathDB" id="FungiDB:AMAG_05582"/>
<feature type="region of interest" description="Disordered" evidence="1">
    <location>
        <begin position="1"/>
        <end position="43"/>
    </location>
</feature>
<feature type="region of interest" description="Disordered" evidence="1">
    <location>
        <begin position="556"/>
        <end position="578"/>
    </location>
</feature>
<feature type="compositionally biased region" description="Low complexity" evidence="1">
    <location>
        <begin position="252"/>
        <end position="272"/>
    </location>
</feature>
<feature type="compositionally biased region" description="Low complexity" evidence="1">
    <location>
        <begin position="364"/>
        <end position="380"/>
    </location>
</feature>